<dbReference type="GO" id="GO:0016787">
    <property type="term" value="F:hydrolase activity"/>
    <property type="evidence" value="ECO:0007669"/>
    <property type="project" value="UniProtKB-KW"/>
</dbReference>
<feature type="chain" id="PRO_5022935096" evidence="1">
    <location>
        <begin position="26"/>
        <end position="304"/>
    </location>
</feature>
<keyword evidence="2" id="KW-0378">Hydrolase</keyword>
<proteinExistence type="predicted"/>
<accession>A0A5B9M9P5</accession>
<keyword evidence="3" id="KW-1185">Reference proteome</keyword>
<name>A0A5B9M9P5_9BACT</name>
<dbReference type="KEGG" id="smam:Mal15_08000"/>
<dbReference type="EMBL" id="CP036264">
    <property type="protein sequence ID" value="QEF96770.1"/>
    <property type="molecule type" value="Genomic_DNA"/>
</dbReference>
<dbReference type="SUPFAM" id="SSF53474">
    <property type="entry name" value="alpha/beta-Hydrolases"/>
    <property type="match status" value="1"/>
</dbReference>
<feature type="signal peptide" evidence="1">
    <location>
        <begin position="1"/>
        <end position="25"/>
    </location>
</feature>
<reference evidence="2 3" key="1">
    <citation type="submission" date="2019-02" db="EMBL/GenBank/DDBJ databases">
        <title>Planctomycetal bacteria perform biofilm scaping via a novel small molecule.</title>
        <authorList>
            <person name="Jeske O."/>
            <person name="Boedeker C."/>
            <person name="Wiegand S."/>
            <person name="Breitling P."/>
            <person name="Kallscheuer N."/>
            <person name="Jogler M."/>
            <person name="Rohde M."/>
            <person name="Petersen J."/>
            <person name="Medema M.H."/>
            <person name="Surup F."/>
            <person name="Jogler C."/>
        </authorList>
    </citation>
    <scope>NUCLEOTIDE SEQUENCE [LARGE SCALE GENOMIC DNA]</scope>
    <source>
        <strain evidence="2 3">Mal15</strain>
    </source>
</reference>
<organism evidence="2 3">
    <name type="scientific">Stieleria maiorica</name>
    <dbReference type="NCBI Taxonomy" id="2795974"/>
    <lineage>
        <taxon>Bacteria</taxon>
        <taxon>Pseudomonadati</taxon>
        <taxon>Planctomycetota</taxon>
        <taxon>Planctomycetia</taxon>
        <taxon>Pirellulales</taxon>
        <taxon>Pirellulaceae</taxon>
        <taxon>Stieleria</taxon>
    </lineage>
</organism>
<evidence type="ECO:0000313" key="2">
    <source>
        <dbReference type="EMBL" id="QEF96770.1"/>
    </source>
</evidence>
<dbReference type="RefSeq" id="WP_147866540.1">
    <property type="nucleotide sequence ID" value="NZ_CP036264.1"/>
</dbReference>
<sequence precursor="true">MCRLSVRVATIAFTLALVMPSTLSAQGAKKKVAPPPQPGPVKLPTKDGLELAGYYFGSNKGKEAIPVMIVHEWKGQKAPYGKLCTALRDAGCAVLALDYRGHGGSREYTDPSGTTQEFDLERMRKQHVLAIVKYDLDAAKAFLEKENNEGKLNLNALVVIGVREGCVLAAGWTQRDWSFVPVGTRKQGQDVKALVLVSPKRLLKGVPIESSLGVPTVAALPTMMVVGEGSEEQSDTSRIYKRLEAAKKRISGGKDPEGLELMEVKQPLGGPFLVNESAKVIPEIVKFVTSQVPISDTDNPWIER</sequence>
<dbReference type="Gene3D" id="3.40.50.1820">
    <property type="entry name" value="alpha/beta hydrolase"/>
    <property type="match status" value="1"/>
</dbReference>
<dbReference type="Proteomes" id="UP000321353">
    <property type="component" value="Chromosome"/>
</dbReference>
<gene>
    <name evidence="2" type="ORF">Mal15_08000</name>
</gene>
<evidence type="ECO:0000256" key="1">
    <source>
        <dbReference type="SAM" id="SignalP"/>
    </source>
</evidence>
<keyword evidence="1" id="KW-0732">Signal</keyword>
<dbReference type="InterPro" id="IPR029058">
    <property type="entry name" value="AB_hydrolase_fold"/>
</dbReference>
<dbReference type="AlphaFoldDB" id="A0A5B9M9P5"/>
<evidence type="ECO:0000313" key="3">
    <source>
        <dbReference type="Proteomes" id="UP000321353"/>
    </source>
</evidence>
<protein>
    <submittedName>
        <fullName evidence="2">Alpha/beta hydrolase family protein</fullName>
    </submittedName>
</protein>